<dbReference type="Proteomes" id="UP000467164">
    <property type="component" value="Chromosome"/>
</dbReference>
<evidence type="ECO:0000313" key="2">
    <source>
        <dbReference type="EMBL" id="BBX59549.1"/>
    </source>
</evidence>
<keyword evidence="3" id="KW-1185">Reference proteome</keyword>
<evidence type="ECO:0000256" key="1">
    <source>
        <dbReference type="SAM" id="MobiDB-lite"/>
    </source>
</evidence>
<feature type="region of interest" description="Disordered" evidence="1">
    <location>
        <begin position="29"/>
        <end position="57"/>
    </location>
</feature>
<reference evidence="2 3" key="1">
    <citation type="journal article" date="2019" name="Emerg. Microbes Infect.">
        <title>Comprehensive subspecies identification of 175 nontuberculous mycobacteria species based on 7547 genomic profiles.</title>
        <authorList>
            <person name="Matsumoto Y."/>
            <person name="Kinjo T."/>
            <person name="Motooka D."/>
            <person name="Nabeya D."/>
            <person name="Jung N."/>
            <person name="Uechi K."/>
            <person name="Horii T."/>
            <person name="Iida T."/>
            <person name="Fujita J."/>
            <person name="Nakamura S."/>
        </authorList>
    </citation>
    <scope>NUCLEOTIDE SEQUENCE [LARGE SCALE GENOMIC DNA]</scope>
    <source>
        <strain evidence="2 3">JCM 12657</strain>
    </source>
</reference>
<proteinExistence type="predicted"/>
<dbReference type="AlphaFoldDB" id="A0A7I7LJQ2"/>
<organism evidence="2 3">
    <name type="scientific">Mycobacterium shottsii</name>
    <dbReference type="NCBI Taxonomy" id="133549"/>
    <lineage>
        <taxon>Bacteria</taxon>
        <taxon>Bacillati</taxon>
        <taxon>Actinomycetota</taxon>
        <taxon>Actinomycetes</taxon>
        <taxon>Mycobacteriales</taxon>
        <taxon>Mycobacteriaceae</taxon>
        <taxon>Mycobacterium</taxon>
        <taxon>Mycobacterium ulcerans group</taxon>
    </lineage>
</organism>
<evidence type="ECO:0000313" key="3">
    <source>
        <dbReference type="Proteomes" id="UP000467164"/>
    </source>
</evidence>
<gene>
    <name evidence="2" type="ORF">MSHO_48940</name>
</gene>
<protein>
    <submittedName>
        <fullName evidence="2">Uncharacterized protein</fullName>
    </submittedName>
</protein>
<name>A0A7I7LJQ2_9MYCO</name>
<dbReference type="EMBL" id="AP022572">
    <property type="protein sequence ID" value="BBX59549.1"/>
    <property type="molecule type" value="Genomic_DNA"/>
</dbReference>
<sequence length="121" mass="13893">MAAYRPKTAKLAANPQLHDYVQQRLSGQISHPDGGIIAGPQPPRFTGRNKPHRKDRPWSLAWSQEQIANRLKVDFPEDKSMRISHEAIYQSLYIQGRGALNWELVWCLRTGRALHAPRERS</sequence>
<dbReference type="KEGG" id="msho:MSHO_48940"/>
<accession>A0A7I7LJQ2</accession>